<dbReference type="Gene3D" id="3.90.550.10">
    <property type="entry name" value="Spore Coat Polysaccharide Biosynthesis Protein SpsA, Chain A"/>
    <property type="match status" value="1"/>
</dbReference>
<dbReference type="HOGENOM" id="CLU_025996_0_3_10"/>
<evidence type="ECO:0000313" key="3">
    <source>
        <dbReference type="Proteomes" id="UP000003416"/>
    </source>
</evidence>
<keyword evidence="3" id="KW-1185">Reference proteome</keyword>
<keyword evidence="2" id="KW-0808">Transferase</keyword>
<dbReference type="RefSeq" id="WP_009126794.1">
    <property type="nucleotide sequence ID" value="NZ_GL882691.1"/>
</dbReference>
<dbReference type="Proteomes" id="UP000003416">
    <property type="component" value="Unassembled WGS sequence"/>
</dbReference>
<comment type="caution">
    <text evidence="2">The sequence shown here is derived from an EMBL/GenBank/DDBJ whole genome shotgun (WGS) entry which is preliminary data.</text>
</comment>
<dbReference type="eggNOG" id="COG1215">
    <property type="taxonomic scope" value="Bacteria"/>
</dbReference>
<evidence type="ECO:0000259" key="1">
    <source>
        <dbReference type="Pfam" id="PF00535"/>
    </source>
</evidence>
<protein>
    <submittedName>
        <fullName evidence="2">Glycosyltransferase, group 2 family protein</fullName>
    </submittedName>
</protein>
<dbReference type="CDD" id="cd00761">
    <property type="entry name" value="Glyco_tranf_GTA_type"/>
    <property type="match status" value="1"/>
</dbReference>
<dbReference type="InterPro" id="IPR050834">
    <property type="entry name" value="Glycosyltransf_2"/>
</dbReference>
<name>F3PXT9_9BACE</name>
<proteinExistence type="predicted"/>
<dbReference type="SUPFAM" id="SSF53448">
    <property type="entry name" value="Nucleotide-diphospho-sugar transferases"/>
    <property type="match status" value="1"/>
</dbReference>
<dbReference type="Pfam" id="PF00535">
    <property type="entry name" value="Glycos_transf_2"/>
    <property type="match status" value="1"/>
</dbReference>
<sequence length="265" mass="30737">MNYNPLVSIVVPLYNSQNDIENCLESIFRQTYKNYEVIIVDDGSTDNSVYLVEHFISQHTDMQILLLHQQNFGPSKARNEGILHSKGDLIAFLDSDDEWKSDKLSSMVPFFVDNEVGIVSSLYSIANDCAFNNLDNSVKLITPNRLLFKNYFITSATVGRANVLKKYLFNELQKYSEDYRLWLEICFSGYKCLLFNSCLTKMNSKPIYGGSGLSSKLYEMEKGEWHNYYHLLKIGRINFFQFLCAISFSSIKYIYRIVDVKIKKR</sequence>
<dbReference type="InterPro" id="IPR029044">
    <property type="entry name" value="Nucleotide-diphossugar_trans"/>
</dbReference>
<dbReference type="STRING" id="763034.HMPREF9446_03587"/>
<gene>
    <name evidence="2" type="ORF">HMPREF9446_03587</name>
</gene>
<dbReference type="AlphaFoldDB" id="F3PXT9"/>
<dbReference type="GO" id="GO:0016740">
    <property type="term" value="F:transferase activity"/>
    <property type="evidence" value="ECO:0007669"/>
    <property type="project" value="UniProtKB-KW"/>
</dbReference>
<dbReference type="GeneID" id="86050951"/>
<feature type="domain" description="Glycosyltransferase 2-like" evidence="1">
    <location>
        <begin position="8"/>
        <end position="137"/>
    </location>
</feature>
<dbReference type="PANTHER" id="PTHR43685:SF2">
    <property type="entry name" value="GLYCOSYLTRANSFERASE 2-LIKE DOMAIN-CONTAINING PROTEIN"/>
    <property type="match status" value="1"/>
</dbReference>
<accession>F3PXT9</accession>
<dbReference type="PANTHER" id="PTHR43685">
    <property type="entry name" value="GLYCOSYLTRANSFERASE"/>
    <property type="match status" value="1"/>
</dbReference>
<organism evidence="2 3">
    <name type="scientific">Bacteroides fluxus YIT 12057</name>
    <dbReference type="NCBI Taxonomy" id="763034"/>
    <lineage>
        <taxon>Bacteria</taxon>
        <taxon>Pseudomonadati</taxon>
        <taxon>Bacteroidota</taxon>
        <taxon>Bacteroidia</taxon>
        <taxon>Bacteroidales</taxon>
        <taxon>Bacteroidaceae</taxon>
        <taxon>Bacteroides</taxon>
    </lineage>
</organism>
<dbReference type="EMBL" id="AFBN01000099">
    <property type="protein sequence ID" value="EGF51671.1"/>
    <property type="molecule type" value="Genomic_DNA"/>
</dbReference>
<evidence type="ECO:0000313" key="2">
    <source>
        <dbReference type="EMBL" id="EGF51671.1"/>
    </source>
</evidence>
<dbReference type="InterPro" id="IPR001173">
    <property type="entry name" value="Glyco_trans_2-like"/>
</dbReference>
<reference evidence="2 3" key="1">
    <citation type="submission" date="2011-02" db="EMBL/GenBank/DDBJ databases">
        <authorList>
            <person name="Weinstock G."/>
            <person name="Sodergren E."/>
            <person name="Clifton S."/>
            <person name="Fulton L."/>
            <person name="Fulton B."/>
            <person name="Courtney L."/>
            <person name="Fronick C."/>
            <person name="Harrison M."/>
            <person name="Strong C."/>
            <person name="Farmer C."/>
            <person name="Delahaunty K."/>
            <person name="Markovic C."/>
            <person name="Hall O."/>
            <person name="Minx P."/>
            <person name="Tomlinson C."/>
            <person name="Mitreva M."/>
            <person name="Hou S."/>
            <person name="Chen J."/>
            <person name="Wollam A."/>
            <person name="Pepin K.H."/>
            <person name="Johnson M."/>
            <person name="Bhonagiri V."/>
            <person name="Zhang X."/>
            <person name="Suruliraj S."/>
            <person name="Warren W."/>
            <person name="Chinwalla A."/>
            <person name="Mardis E.R."/>
            <person name="Wilson R.K."/>
        </authorList>
    </citation>
    <scope>NUCLEOTIDE SEQUENCE [LARGE SCALE GENOMIC DNA]</scope>
    <source>
        <strain evidence="2 3">YIT 12057</strain>
    </source>
</reference>